<name>A0A4C2AGJ5_EUMVA</name>
<dbReference type="PANTHER" id="PTHR11772:SF23">
    <property type="entry name" value="ASPARAGINE SYNTHETASE [GLUTAMINE-HYDROLYZING]"/>
    <property type="match status" value="1"/>
</dbReference>
<proteinExistence type="predicted"/>
<evidence type="ECO:0000313" key="5">
    <source>
        <dbReference type="Proteomes" id="UP000299102"/>
    </source>
</evidence>
<dbReference type="STRING" id="151549.A0A4C2AGJ5"/>
<dbReference type="GO" id="GO:0006529">
    <property type="term" value="P:asparagine biosynthetic process"/>
    <property type="evidence" value="ECO:0007669"/>
    <property type="project" value="TreeGrafter"/>
</dbReference>
<comment type="caution">
    <text evidence="4">The sequence shown here is derived from an EMBL/GenBank/DDBJ whole genome shotgun (WGS) entry which is preliminary data.</text>
</comment>
<gene>
    <name evidence="4" type="primary">Asns</name>
    <name evidence="4" type="ORF">EVAR_101142_1</name>
</gene>
<dbReference type="OrthoDB" id="409189at2759"/>
<evidence type="ECO:0000256" key="2">
    <source>
        <dbReference type="ARBA" id="ARBA00022741"/>
    </source>
</evidence>
<protein>
    <submittedName>
        <fullName evidence="4">Asparagine synthetase</fullName>
    </submittedName>
</protein>
<dbReference type="GO" id="GO:0005524">
    <property type="term" value="F:ATP binding"/>
    <property type="evidence" value="ECO:0007669"/>
    <property type="project" value="UniProtKB-KW"/>
</dbReference>
<accession>A0A4C2AGJ5</accession>
<dbReference type="GO" id="GO:0005829">
    <property type="term" value="C:cytosol"/>
    <property type="evidence" value="ECO:0007669"/>
    <property type="project" value="TreeGrafter"/>
</dbReference>
<evidence type="ECO:0000256" key="1">
    <source>
        <dbReference type="ARBA" id="ARBA00005187"/>
    </source>
</evidence>
<dbReference type="PANTHER" id="PTHR11772">
    <property type="entry name" value="ASPARAGINE SYNTHETASE"/>
    <property type="match status" value="1"/>
</dbReference>
<organism evidence="4 5">
    <name type="scientific">Eumeta variegata</name>
    <name type="common">Bagworm moth</name>
    <name type="synonym">Eumeta japonica</name>
    <dbReference type="NCBI Taxonomy" id="151549"/>
    <lineage>
        <taxon>Eukaryota</taxon>
        <taxon>Metazoa</taxon>
        <taxon>Ecdysozoa</taxon>
        <taxon>Arthropoda</taxon>
        <taxon>Hexapoda</taxon>
        <taxon>Insecta</taxon>
        <taxon>Pterygota</taxon>
        <taxon>Neoptera</taxon>
        <taxon>Endopterygota</taxon>
        <taxon>Lepidoptera</taxon>
        <taxon>Glossata</taxon>
        <taxon>Ditrysia</taxon>
        <taxon>Tineoidea</taxon>
        <taxon>Psychidae</taxon>
        <taxon>Oiketicinae</taxon>
        <taxon>Eumeta</taxon>
    </lineage>
</organism>
<dbReference type="Proteomes" id="UP000299102">
    <property type="component" value="Unassembled WGS sequence"/>
</dbReference>
<keyword evidence="3" id="KW-0067">ATP-binding</keyword>
<keyword evidence="5" id="KW-1185">Reference proteome</keyword>
<keyword evidence="2" id="KW-0547">Nucleotide-binding</keyword>
<evidence type="ECO:0000256" key="3">
    <source>
        <dbReference type="ARBA" id="ARBA00022840"/>
    </source>
</evidence>
<evidence type="ECO:0000313" key="4">
    <source>
        <dbReference type="EMBL" id="GBP98219.1"/>
    </source>
</evidence>
<reference evidence="4 5" key="1">
    <citation type="journal article" date="2019" name="Commun. Biol.">
        <title>The bagworm genome reveals a unique fibroin gene that provides high tensile strength.</title>
        <authorList>
            <person name="Kono N."/>
            <person name="Nakamura H."/>
            <person name="Ohtoshi R."/>
            <person name="Tomita M."/>
            <person name="Numata K."/>
            <person name="Arakawa K."/>
        </authorList>
    </citation>
    <scope>NUCLEOTIDE SEQUENCE [LARGE SCALE GENOMIC DNA]</scope>
</reference>
<dbReference type="AlphaFoldDB" id="A0A4C2AGJ5"/>
<dbReference type="InterPro" id="IPR050795">
    <property type="entry name" value="Asn_Synthetase"/>
</dbReference>
<comment type="pathway">
    <text evidence="1">Amino-acid biosynthesis; L-asparagine biosynthesis; L-asparagine from L-aspartate (L-Gln route): step 1/1.</text>
</comment>
<sequence length="122" mass="13773">MCGIWAIFGVEDKLSTNCIKHLTAIVHRGPDACIEQDARVPAAILGFRLAIVDGLHVERADEVAQGYIYFRDAPSPEDAHQESIRLLSDIYIYMMVSVLTHTTSAFSLELRTFLRYTIYIII</sequence>
<dbReference type="EMBL" id="BGZK01003090">
    <property type="protein sequence ID" value="GBP98219.1"/>
    <property type="molecule type" value="Genomic_DNA"/>
</dbReference>
<dbReference type="GO" id="GO:0004066">
    <property type="term" value="F:asparagine synthase (glutamine-hydrolyzing) activity"/>
    <property type="evidence" value="ECO:0007669"/>
    <property type="project" value="TreeGrafter"/>
</dbReference>